<feature type="transmembrane region" description="Helical" evidence="6">
    <location>
        <begin position="210"/>
        <end position="228"/>
    </location>
</feature>
<evidence type="ECO:0000259" key="7">
    <source>
        <dbReference type="PROSITE" id="PS50850"/>
    </source>
</evidence>
<evidence type="ECO:0000256" key="3">
    <source>
        <dbReference type="ARBA" id="ARBA00022692"/>
    </source>
</evidence>
<evidence type="ECO:0000313" key="8">
    <source>
        <dbReference type="EMBL" id="TVM15345.1"/>
    </source>
</evidence>
<keyword evidence="4 6" id="KW-1133">Transmembrane helix</keyword>
<feature type="transmembrane region" description="Helical" evidence="6">
    <location>
        <begin position="94"/>
        <end position="116"/>
    </location>
</feature>
<feature type="transmembrane region" description="Helical" evidence="6">
    <location>
        <begin position="70"/>
        <end position="88"/>
    </location>
</feature>
<proteinExistence type="predicted"/>
<dbReference type="Pfam" id="PF07690">
    <property type="entry name" value="MFS_1"/>
    <property type="match status" value="1"/>
</dbReference>
<evidence type="ECO:0000256" key="1">
    <source>
        <dbReference type="ARBA" id="ARBA00004141"/>
    </source>
</evidence>
<dbReference type="EMBL" id="QMIE01000017">
    <property type="protein sequence ID" value="TVM15345.1"/>
    <property type="molecule type" value="Genomic_DNA"/>
</dbReference>
<feature type="transmembrane region" description="Helical" evidence="6">
    <location>
        <begin position="163"/>
        <end position="182"/>
    </location>
</feature>
<name>A0A7M3MB64_9BACT</name>
<dbReference type="InterPro" id="IPR036259">
    <property type="entry name" value="MFS_trans_sf"/>
</dbReference>
<feature type="transmembrane region" description="Helical" evidence="6">
    <location>
        <begin position="333"/>
        <end position="356"/>
    </location>
</feature>
<evidence type="ECO:0000256" key="2">
    <source>
        <dbReference type="ARBA" id="ARBA00022448"/>
    </source>
</evidence>
<feature type="transmembrane region" description="Helical" evidence="6">
    <location>
        <begin position="298"/>
        <end position="321"/>
    </location>
</feature>
<gene>
    <name evidence="8" type="ORF">DPQ33_15395</name>
</gene>
<comment type="caution">
    <text evidence="8">The sequence shown here is derived from an EMBL/GenBank/DDBJ whole genome shotgun (WGS) entry which is preliminary data.</text>
</comment>
<dbReference type="SUPFAM" id="SSF103473">
    <property type="entry name" value="MFS general substrate transporter"/>
    <property type="match status" value="1"/>
</dbReference>
<protein>
    <recommendedName>
        <fullName evidence="7">Major facilitator superfamily (MFS) profile domain-containing protein</fullName>
    </recommendedName>
</protein>
<reference evidence="8 9" key="1">
    <citation type="submission" date="2018-06" db="EMBL/GenBank/DDBJ databases">
        <title>Complete genome of Desulfovibrio indonesiensis P37SLT.</title>
        <authorList>
            <person name="Crispim J.S."/>
            <person name="Vidigal P.M.P."/>
            <person name="Silva L.C.F."/>
            <person name="Laguardia C.N."/>
            <person name="Araujo L.C."/>
            <person name="Dias R.S."/>
            <person name="Sousa M.P."/>
            <person name="Paula S.O."/>
            <person name="Silva C."/>
        </authorList>
    </citation>
    <scope>NUCLEOTIDE SEQUENCE [LARGE SCALE GENOMIC DNA]</scope>
    <source>
        <strain evidence="8 9">P37SLT</strain>
    </source>
</reference>
<dbReference type="OrthoDB" id="9793415at2"/>
<dbReference type="RefSeq" id="WP_144304115.1">
    <property type="nucleotide sequence ID" value="NZ_QMIE01000017.1"/>
</dbReference>
<comment type="subcellular location">
    <subcellularLocation>
        <location evidence="1">Membrane</location>
        <topology evidence="1">Multi-pass membrane protein</topology>
    </subcellularLocation>
</comment>
<organism evidence="8 9">
    <name type="scientific">Oceanidesulfovibrio indonesiensis</name>
    <dbReference type="NCBI Taxonomy" id="54767"/>
    <lineage>
        <taxon>Bacteria</taxon>
        <taxon>Pseudomonadati</taxon>
        <taxon>Thermodesulfobacteriota</taxon>
        <taxon>Desulfovibrionia</taxon>
        <taxon>Desulfovibrionales</taxon>
        <taxon>Desulfovibrionaceae</taxon>
        <taxon>Oceanidesulfovibrio</taxon>
    </lineage>
</organism>
<dbReference type="Proteomes" id="UP000448292">
    <property type="component" value="Unassembled WGS sequence"/>
</dbReference>
<dbReference type="InterPro" id="IPR020846">
    <property type="entry name" value="MFS_dom"/>
</dbReference>
<dbReference type="AlphaFoldDB" id="A0A7M3MB64"/>
<dbReference type="InterPro" id="IPR011701">
    <property type="entry name" value="MFS"/>
</dbReference>
<accession>A0A7M3MB64</accession>
<feature type="transmembrane region" description="Helical" evidence="6">
    <location>
        <begin position="362"/>
        <end position="384"/>
    </location>
</feature>
<dbReference type="PROSITE" id="PS50850">
    <property type="entry name" value="MFS"/>
    <property type="match status" value="1"/>
</dbReference>
<dbReference type="PANTHER" id="PTHR43385:SF1">
    <property type="entry name" value="RIBOFLAVIN TRANSPORTER RIBJ"/>
    <property type="match status" value="1"/>
</dbReference>
<keyword evidence="3 6" id="KW-0812">Transmembrane</keyword>
<keyword evidence="2" id="KW-0813">Transport</keyword>
<feature type="transmembrane region" description="Helical" evidence="6">
    <location>
        <begin position="270"/>
        <end position="292"/>
    </location>
</feature>
<dbReference type="GO" id="GO:0016020">
    <property type="term" value="C:membrane"/>
    <property type="evidence" value="ECO:0007669"/>
    <property type="project" value="UniProtKB-SubCell"/>
</dbReference>
<feature type="transmembrane region" description="Helical" evidence="6">
    <location>
        <begin position="128"/>
        <end position="151"/>
    </location>
</feature>
<evidence type="ECO:0000256" key="6">
    <source>
        <dbReference type="SAM" id="Phobius"/>
    </source>
</evidence>
<evidence type="ECO:0000256" key="4">
    <source>
        <dbReference type="ARBA" id="ARBA00022989"/>
    </source>
</evidence>
<evidence type="ECO:0000313" key="9">
    <source>
        <dbReference type="Proteomes" id="UP000448292"/>
    </source>
</evidence>
<dbReference type="GO" id="GO:0022857">
    <property type="term" value="F:transmembrane transporter activity"/>
    <property type="evidence" value="ECO:0007669"/>
    <property type="project" value="InterPro"/>
</dbReference>
<keyword evidence="9" id="KW-1185">Reference proteome</keyword>
<evidence type="ECO:0000256" key="5">
    <source>
        <dbReference type="ARBA" id="ARBA00023136"/>
    </source>
</evidence>
<sequence length="393" mass="40934">MTKWTVLFAGVAIQMILGGVYAWSEFVPHLTAEYGLNNSQCGLIFGATIAMFTLTMIPAGRFLQKYGPRLTASIGAILFTTGYVLASFSQGEFLLLLICLSGITGAGIGFGYICPLTVGMKWFPDNKGLVTGVSVAGFGGGAVLLSTIAQHLLAGMGMDVMQVFRLVGTGSGLLAFASAMLMRLPSEASSTAVTVGTMPAAGDVFTSRNFILIFLGMFCGTFAGLLVVGNLKPLALSMGLTAASATLSISLFALGNAAGRILWGQIHDRIGSHLAIVFSLIFLGACLVLLLTGAPGTIVLASVFLVGVGFGACFVVYASSVVELFGTRLFPQLYPVCFLGYGLAALVGPSIGGWIADTTGSYVPAIVLSTAIVLAMAPVVWMLFRRQAVYAYE</sequence>
<feature type="transmembrane region" description="Helical" evidence="6">
    <location>
        <begin position="42"/>
        <end position="63"/>
    </location>
</feature>
<feature type="domain" description="Major facilitator superfamily (MFS) profile" evidence="7">
    <location>
        <begin position="1"/>
        <end position="388"/>
    </location>
</feature>
<dbReference type="PANTHER" id="PTHR43385">
    <property type="entry name" value="RIBOFLAVIN TRANSPORTER RIBJ"/>
    <property type="match status" value="1"/>
</dbReference>
<dbReference type="Gene3D" id="1.20.1250.20">
    <property type="entry name" value="MFS general substrate transporter like domains"/>
    <property type="match status" value="2"/>
</dbReference>
<keyword evidence="5 6" id="KW-0472">Membrane</keyword>
<feature type="transmembrane region" description="Helical" evidence="6">
    <location>
        <begin position="234"/>
        <end position="258"/>
    </location>
</feature>
<dbReference type="InterPro" id="IPR052983">
    <property type="entry name" value="MFS_Riboflavin_Transporter"/>
</dbReference>